<evidence type="ECO:0000313" key="3">
    <source>
        <dbReference type="Proteomes" id="UP000006620"/>
    </source>
</evidence>
<dbReference type="Proteomes" id="UP000006620">
    <property type="component" value="Chromosome"/>
</dbReference>
<keyword evidence="1" id="KW-0732">Signal</keyword>
<evidence type="ECO:0000256" key="1">
    <source>
        <dbReference type="SAM" id="SignalP"/>
    </source>
</evidence>
<dbReference type="HOGENOM" id="CLU_747712_0_0_9"/>
<name>F8FG99_PAEMK</name>
<gene>
    <name evidence="2" type="ordered locus">KNP414_05395</name>
</gene>
<dbReference type="PATRIC" id="fig|1036673.3.peg.5001"/>
<protein>
    <submittedName>
        <fullName evidence="2">Uncharacterized protein</fullName>
    </submittedName>
</protein>
<dbReference type="EMBL" id="CP002869">
    <property type="protein sequence ID" value="AEI43919.1"/>
    <property type="molecule type" value="Genomic_DNA"/>
</dbReference>
<feature type="signal peptide" evidence="1">
    <location>
        <begin position="1"/>
        <end position="22"/>
    </location>
</feature>
<dbReference type="RefSeq" id="WP_013919072.1">
    <property type="nucleotide sequence ID" value="NC_015690.1"/>
</dbReference>
<dbReference type="KEGG" id="pms:KNP414_05395"/>
<reference evidence="3" key="1">
    <citation type="submission" date="2011-06" db="EMBL/GenBank/DDBJ databases">
        <title>Complete genome sequence of Paenibacillus mucilaginosus KNP414.</title>
        <authorList>
            <person name="Wang J."/>
            <person name="Hu S."/>
            <person name="Hu X."/>
            <person name="Zhang B."/>
            <person name="Dong D."/>
            <person name="Zhang S."/>
            <person name="Zhao K."/>
            <person name="Wu D."/>
        </authorList>
    </citation>
    <scope>NUCLEOTIDE SEQUENCE [LARGE SCALE GENOMIC DNA]</scope>
    <source>
        <strain evidence="3">KNP414</strain>
    </source>
</reference>
<proteinExistence type="predicted"/>
<feature type="chain" id="PRO_5003370515" evidence="1">
    <location>
        <begin position="23"/>
        <end position="408"/>
    </location>
</feature>
<organism evidence="2 3">
    <name type="scientific">Paenibacillus mucilaginosus (strain KNP414)</name>
    <dbReference type="NCBI Taxonomy" id="1036673"/>
    <lineage>
        <taxon>Bacteria</taxon>
        <taxon>Bacillati</taxon>
        <taxon>Bacillota</taxon>
        <taxon>Bacilli</taxon>
        <taxon>Bacillales</taxon>
        <taxon>Paenibacillaceae</taxon>
        <taxon>Paenibacillus</taxon>
    </lineage>
</organism>
<sequence>MSKSVRWLAAALFLLLPGIVSGEETGGLQDTSIAAQEVVITADTRLYGVEQGKPGPEEGVLPALQELEVDCLPLQPGCVALYGGKPWIPVKTAEGRKWIAWDRGVMQGRLDPSERQGTLVHKVQLYDAPDAEQAAGEELDPQPVVITASIAYTPRDAHTASSMVAESGTWYRISTSLGAKWIPNPVIPEEVEQRHYIVPVKLSGTELSYPYPYAADGAGERIGQPWVQPVSVAVLPGEDGPSAWYRYKGADGGERWVSPDPLTQEERNRFLLDGAPVELPTGARAFAGRGEEEGTAQRWLEPGMYPADEVYEGWVKLRTADGSAWVNLNRALLERPEGIVPSEAVITLTPQTRAYRFPLTGEVSHEAGTFRLQQVRALEQWTSPQGDVWYRIESFGGPVWIPEKPLPG</sequence>
<dbReference type="AlphaFoldDB" id="F8FG99"/>
<accession>F8FG99</accession>
<reference evidence="2 3" key="2">
    <citation type="journal article" date="2013" name="Genome Announc.">
        <title>Genome Sequence of Growth-Improving Paenibacillus mucilaginosus Strain KNP414.</title>
        <authorList>
            <person name="Lu J.J."/>
            <person name="Wang J.F."/>
            <person name="Hu X.F."/>
        </authorList>
    </citation>
    <scope>NUCLEOTIDE SEQUENCE [LARGE SCALE GENOMIC DNA]</scope>
    <source>
        <strain evidence="2 3">KNP414</strain>
    </source>
</reference>
<evidence type="ECO:0000313" key="2">
    <source>
        <dbReference type="EMBL" id="AEI43919.1"/>
    </source>
</evidence>